<dbReference type="Pfam" id="PF20101">
    <property type="entry name" value="DUF6491"/>
    <property type="match status" value="1"/>
</dbReference>
<evidence type="ECO:0000313" key="2">
    <source>
        <dbReference type="EMBL" id="GLX78392.1"/>
    </source>
</evidence>
<organism evidence="2 3">
    <name type="scientific">Thalassotalea insulae</name>
    <dbReference type="NCBI Taxonomy" id="2056778"/>
    <lineage>
        <taxon>Bacteria</taxon>
        <taxon>Pseudomonadati</taxon>
        <taxon>Pseudomonadota</taxon>
        <taxon>Gammaproteobacteria</taxon>
        <taxon>Alteromonadales</taxon>
        <taxon>Colwelliaceae</taxon>
        <taxon>Thalassotalea</taxon>
    </lineage>
</organism>
<evidence type="ECO:0000313" key="3">
    <source>
        <dbReference type="Proteomes" id="UP001157186"/>
    </source>
</evidence>
<dbReference type="PROSITE" id="PS51257">
    <property type="entry name" value="PROKAR_LIPOPROTEIN"/>
    <property type="match status" value="1"/>
</dbReference>
<proteinExistence type="predicted"/>
<keyword evidence="3" id="KW-1185">Reference proteome</keyword>
<evidence type="ECO:0008006" key="4">
    <source>
        <dbReference type="Google" id="ProtNLM"/>
    </source>
</evidence>
<feature type="chain" id="PRO_5046931575" description="Lipoprotein" evidence="1">
    <location>
        <begin position="21"/>
        <end position="142"/>
    </location>
</feature>
<reference evidence="2 3" key="1">
    <citation type="submission" date="2023-03" db="EMBL/GenBank/DDBJ databases">
        <title>Draft genome sequence of Thalassotalea insulae KCTC 62186T.</title>
        <authorList>
            <person name="Sawabe T."/>
        </authorList>
    </citation>
    <scope>NUCLEOTIDE SEQUENCE [LARGE SCALE GENOMIC DNA]</scope>
    <source>
        <strain evidence="2 3">KCTC 62186</strain>
    </source>
</reference>
<keyword evidence="1" id="KW-0732">Signal</keyword>
<accession>A0ABQ6GUR2</accession>
<dbReference type="EMBL" id="BSST01000001">
    <property type="protein sequence ID" value="GLX78392.1"/>
    <property type="molecule type" value="Genomic_DNA"/>
</dbReference>
<sequence length="142" mass="16091">MMSFLKLVVLSVLLSACAHNDKSAFAEKDQALREYIVSNALNSVKQVNSFRFYGWNSLSNDFIVLSSSPRRRYLIELSGFCHDIPWAHTIIVNRGHDTSLHARFDSVSAVDSPEIKCIIKTIYPITKAQFKDIQTIDKPAEE</sequence>
<feature type="signal peptide" evidence="1">
    <location>
        <begin position="1"/>
        <end position="20"/>
    </location>
</feature>
<dbReference type="InterPro" id="IPR045500">
    <property type="entry name" value="DUF6491"/>
</dbReference>
<gene>
    <name evidence="2" type="ORF">tinsulaeT_17320</name>
</gene>
<dbReference type="RefSeq" id="WP_284244276.1">
    <property type="nucleotide sequence ID" value="NZ_BSST01000001.1"/>
</dbReference>
<comment type="caution">
    <text evidence="2">The sequence shown here is derived from an EMBL/GenBank/DDBJ whole genome shotgun (WGS) entry which is preliminary data.</text>
</comment>
<protein>
    <recommendedName>
        <fullName evidence="4">Lipoprotein</fullName>
    </recommendedName>
</protein>
<evidence type="ECO:0000256" key="1">
    <source>
        <dbReference type="SAM" id="SignalP"/>
    </source>
</evidence>
<dbReference type="Proteomes" id="UP001157186">
    <property type="component" value="Unassembled WGS sequence"/>
</dbReference>
<name>A0ABQ6GUR2_9GAMM</name>